<sequence>MANERRRKLRLQWESKLRYHENNLVLLMGELDGLDVRCTYTSMLVEFWDEMAREGDQSSASSRRRSTGSLLRGVNINIMRSKMHRIDYEAQFYAELRAWHNAKYASILIDQVLHCTDSKALEALLDDLNSIDLPPPEAPACQTG</sequence>
<organism evidence="1 2">
    <name type="scientific">Botryobasidium botryosum (strain FD-172 SS1)</name>
    <dbReference type="NCBI Taxonomy" id="930990"/>
    <lineage>
        <taxon>Eukaryota</taxon>
        <taxon>Fungi</taxon>
        <taxon>Dikarya</taxon>
        <taxon>Basidiomycota</taxon>
        <taxon>Agaricomycotina</taxon>
        <taxon>Agaricomycetes</taxon>
        <taxon>Cantharellales</taxon>
        <taxon>Botryobasidiaceae</taxon>
        <taxon>Botryobasidium</taxon>
    </lineage>
</organism>
<protein>
    <submittedName>
        <fullName evidence="1">Uncharacterized protein</fullName>
    </submittedName>
</protein>
<evidence type="ECO:0000313" key="2">
    <source>
        <dbReference type="Proteomes" id="UP000027195"/>
    </source>
</evidence>
<dbReference type="HOGENOM" id="CLU_1796144_0_0_1"/>
<dbReference type="EMBL" id="KL198016">
    <property type="protein sequence ID" value="KDQ21532.1"/>
    <property type="molecule type" value="Genomic_DNA"/>
</dbReference>
<dbReference type="AlphaFoldDB" id="A0A067NBM2"/>
<evidence type="ECO:0000313" key="1">
    <source>
        <dbReference type="EMBL" id="KDQ21532.1"/>
    </source>
</evidence>
<dbReference type="Proteomes" id="UP000027195">
    <property type="component" value="Unassembled WGS sequence"/>
</dbReference>
<proteinExistence type="predicted"/>
<keyword evidence="2" id="KW-1185">Reference proteome</keyword>
<reference evidence="2" key="1">
    <citation type="journal article" date="2014" name="Proc. Natl. Acad. Sci. U.S.A.">
        <title>Extensive sampling of basidiomycete genomes demonstrates inadequacy of the white-rot/brown-rot paradigm for wood decay fungi.</title>
        <authorList>
            <person name="Riley R."/>
            <person name="Salamov A.A."/>
            <person name="Brown D.W."/>
            <person name="Nagy L.G."/>
            <person name="Floudas D."/>
            <person name="Held B.W."/>
            <person name="Levasseur A."/>
            <person name="Lombard V."/>
            <person name="Morin E."/>
            <person name="Otillar R."/>
            <person name="Lindquist E.A."/>
            <person name="Sun H."/>
            <person name="LaButti K.M."/>
            <person name="Schmutz J."/>
            <person name="Jabbour D."/>
            <person name="Luo H."/>
            <person name="Baker S.E."/>
            <person name="Pisabarro A.G."/>
            <person name="Walton J.D."/>
            <person name="Blanchette R.A."/>
            <person name="Henrissat B."/>
            <person name="Martin F."/>
            <person name="Cullen D."/>
            <person name="Hibbett D.S."/>
            <person name="Grigoriev I.V."/>
        </authorList>
    </citation>
    <scope>NUCLEOTIDE SEQUENCE [LARGE SCALE GENOMIC DNA]</scope>
    <source>
        <strain evidence="2">FD-172 SS1</strain>
    </source>
</reference>
<accession>A0A067NBM2</accession>
<dbReference type="InParanoid" id="A0A067NBM2"/>
<gene>
    <name evidence="1" type="ORF">BOTBODRAFT_25970</name>
</gene>
<name>A0A067NBM2_BOTB1</name>